<protein>
    <submittedName>
        <fullName evidence="4">N-acetyltransferase</fullName>
    </submittedName>
</protein>
<proteinExistence type="predicted"/>
<gene>
    <name evidence="4" type="ORF">Asi03nite_00710</name>
</gene>
<dbReference type="RefSeq" id="WP_203676041.1">
    <property type="nucleotide sequence ID" value="NZ_BOMW01000002.1"/>
</dbReference>
<evidence type="ECO:0000256" key="2">
    <source>
        <dbReference type="ARBA" id="ARBA00023315"/>
    </source>
</evidence>
<dbReference type="SUPFAM" id="SSF55729">
    <property type="entry name" value="Acyl-CoA N-acyltransferases (Nat)"/>
    <property type="match status" value="1"/>
</dbReference>
<feature type="domain" description="N-acetyltransferase" evidence="3">
    <location>
        <begin position="3"/>
        <end position="162"/>
    </location>
</feature>
<keyword evidence="1" id="KW-0808">Transferase</keyword>
<dbReference type="InterPro" id="IPR000182">
    <property type="entry name" value="GNAT_dom"/>
</dbReference>
<dbReference type="InterPro" id="IPR050832">
    <property type="entry name" value="Bact_Acetyltransf"/>
</dbReference>
<dbReference type="AlphaFoldDB" id="A0A919N2Y3"/>
<dbReference type="EMBL" id="BOMW01000002">
    <property type="protein sequence ID" value="GIF02533.1"/>
    <property type="molecule type" value="Genomic_DNA"/>
</dbReference>
<evidence type="ECO:0000313" key="5">
    <source>
        <dbReference type="Proteomes" id="UP000629619"/>
    </source>
</evidence>
<organism evidence="4 5">
    <name type="scientific">Actinoplanes siamensis</name>
    <dbReference type="NCBI Taxonomy" id="1223317"/>
    <lineage>
        <taxon>Bacteria</taxon>
        <taxon>Bacillati</taxon>
        <taxon>Actinomycetota</taxon>
        <taxon>Actinomycetes</taxon>
        <taxon>Micromonosporales</taxon>
        <taxon>Micromonosporaceae</taxon>
        <taxon>Actinoplanes</taxon>
    </lineage>
</organism>
<dbReference type="PANTHER" id="PTHR43877">
    <property type="entry name" value="AMINOALKYLPHOSPHONATE N-ACETYLTRANSFERASE-RELATED-RELATED"/>
    <property type="match status" value="1"/>
</dbReference>
<keyword evidence="5" id="KW-1185">Reference proteome</keyword>
<evidence type="ECO:0000313" key="4">
    <source>
        <dbReference type="EMBL" id="GIF02533.1"/>
    </source>
</evidence>
<accession>A0A919N2Y3</accession>
<dbReference type="Pfam" id="PF00583">
    <property type="entry name" value="Acetyltransf_1"/>
    <property type="match status" value="1"/>
</dbReference>
<dbReference type="CDD" id="cd04301">
    <property type="entry name" value="NAT_SF"/>
    <property type="match status" value="1"/>
</dbReference>
<keyword evidence="2" id="KW-0012">Acyltransferase</keyword>
<dbReference type="Proteomes" id="UP000629619">
    <property type="component" value="Unassembled WGS sequence"/>
</dbReference>
<dbReference type="InterPro" id="IPR016181">
    <property type="entry name" value="Acyl_CoA_acyltransferase"/>
</dbReference>
<evidence type="ECO:0000256" key="1">
    <source>
        <dbReference type="ARBA" id="ARBA00022679"/>
    </source>
</evidence>
<dbReference type="GO" id="GO:0016747">
    <property type="term" value="F:acyltransferase activity, transferring groups other than amino-acyl groups"/>
    <property type="evidence" value="ECO:0007669"/>
    <property type="project" value="InterPro"/>
</dbReference>
<dbReference type="Gene3D" id="3.40.630.30">
    <property type="match status" value="1"/>
</dbReference>
<comment type="caution">
    <text evidence="4">The sequence shown here is derived from an EMBL/GenBank/DDBJ whole genome shotgun (WGS) entry which is preliminary data.</text>
</comment>
<dbReference type="PROSITE" id="PS51186">
    <property type="entry name" value="GNAT"/>
    <property type="match status" value="1"/>
</dbReference>
<reference evidence="4" key="1">
    <citation type="submission" date="2021-01" db="EMBL/GenBank/DDBJ databases">
        <title>Whole genome shotgun sequence of Actinoplanes siamensis NBRC 109076.</title>
        <authorList>
            <person name="Komaki H."/>
            <person name="Tamura T."/>
        </authorList>
    </citation>
    <scope>NUCLEOTIDE SEQUENCE</scope>
    <source>
        <strain evidence="4">NBRC 109076</strain>
    </source>
</reference>
<sequence length="181" mass="19816">MTTHLRPAGPGDAPAVAALHADSWRRHYRGAYTDTFLDGDVHHDRLTVWTRRLATPGPDRTFLTVEPGRLTGFVHITPDEDPHWGALIDNLHVAHDRQRTGLGRALLTHAATVATPGRPVHLWVLEQNHRAQRFYTALGGRITDRAPVTGAPPGVLDGTPVKLRVTWPDAVTLRAAGAPDQ</sequence>
<name>A0A919N2Y3_9ACTN</name>
<evidence type="ECO:0000259" key="3">
    <source>
        <dbReference type="PROSITE" id="PS51186"/>
    </source>
</evidence>